<feature type="compositionally biased region" description="Polar residues" evidence="1">
    <location>
        <begin position="124"/>
        <end position="141"/>
    </location>
</feature>
<dbReference type="EMBL" id="JAROKS010000026">
    <property type="protein sequence ID" value="KAK1784693.1"/>
    <property type="molecule type" value="Genomic_DNA"/>
</dbReference>
<evidence type="ECO:0000313" key="3">
    <source>
        <dbReference type="Proteomes" id="UP001239994"/>
    </source>
</evidence>
<feature type="compositionally biased region" description="Low complexity" evidence="1">
    <location>
        <begin position="152"/>
        <end position="164"/>
    </location>
</feature>
<comment type="caution">
    <text evidence="2">The sequence shown here is derived from an EMBL/GenBank/DDBJ whole genome shotgun (WGS) entry which is preliminary data.</text>
</comment>
<feature type="compositionally biased region" description="Pro residues" evidence="1">
    <location>
        <begin position="44"/>
        <end position="53"/>
    </location>
</feature>
<feature type="region of interest" description="Disordered" evidence="1">
    <location>
        <begin position="38"/>
        <end position="57"/>
    </location>
</feature>
<protein>
    <submittedName>
        <fullName evidence="2">Uncharacterized protein</fullName>
    </submittedName>
</protein>
<evidence type="ECO:0000313" key="2">
    <source>
        <dbReference type="EMBL" id="KAK1784693.1"/>
    </source>
</evidence>
<keyword evidence="3" id="KW-1185">Reference proteome</keyword>
<proteinExistence type="predicted"/>
<reference evidence="2" key="1">
    <citation type="submission" date="2023-03" db="EMBL/GenBank/DDBJ databases">
        <title>Electrophorus voltai genome.</title>
        <authorList>
            <person name="Bian C."/>
        </authorList>
    </citation>
    <scope>NUCLEOTIDE SEQUENCE</scope>
    <source>
        <strain evidence="2">CB-2022</strain>
        <tissue evidence="2">Muscle</tissue>
    </source>
</reference>
<gene>
    <name evidence="2" type="ORF">P4O66_003372</name>
</gene>
<feature type="region of interest" description="Disordered" evidence="1">
    <location>
        <begin position="110"/>
        <end position="170"/>
    </location>
</feature>
<accession>A0AAD8YP49</accession>
<organism evidence="2 3">
    <name type="scientific">Electrophorus voltai</name>
    <dbReference type="NCBI Taxonomy" id="2609070"/>
    <lineage>
        <taxon>Eukaryota</taxon>
        <taxon>Metazoa</taxon>
        <taxon>Chordata</taxon>
        <taxon>Craniata</taxon>
        <taxon>Vertebrata</taxon>
        <taxon>Euteleostomi</taxon>
        <taxon>Actinopterygii</taxon>
        <taxon>Neopterygii</taxon>
        <taxon>Teleostei</taxon>
        <taxon>Ostariophysi</taxon>
        <taxon>Gymnotiformes</taxon>
        <taxon>Gymnotoidei</taxon>
        <taxon>Gymnotidae</taxon>
        <taxon>Electrophorus</taxon>
    </lineage>
</organism>
<name>A0AAD8YP49_9TELE</name>
<evidence type="ECO:0000256" key="1">
    <source>
        <dbReference type="SAM" id="MobiDB-lite"/>
    </source>
</evidence>
<dbReference type="Proteomes" id="UP001239994">
    <property type="component" value="Unassembled WGS sequence"/>
</dbReference>
<sequence length="170" mass="17976">MGAYIYRQKRLHIHTFGAVPQRCKHIPGLEGHAGVHVRPGSGRVPPPNGPPSPSRSKCAPEAIGLRGFGRTPPVSLASPLKGRDLGFSPALQRSRWLHPTALFTVDVGHISPPQPRLNSPRPASRNSWGCSPPSQVWTQTPVAVLSPISKDPGSSAGSAYASPARKSVPG</sequence>
<dbReference type="AlphaFoldDB" id="A0AAD8YP49"/>